<protein>
    <recommendedName>
        <fullName evidence="1">Polymerase beta nucleotidyltransferase domain-containing protein</fullName>
    </recommendedName>
</protein>
<gene>
    <name evidence="2" type="ORF">MNBD_GAMMA04-549</name>
</gene>
<reference evidence="2" key="1">
    <citation type="submission" date="2018-06" db="EMBL/GenBank/DDBJ databases">
        <authorList>
            <person name="Zhirakovskaya E."/>
        </authorList>
    </citation>
    <scope>NUCLEOTIDE SEQUENCE</scope>
</reference>
<sequence length="99" mass="10890">MRLSQKQITQIKELTAIVFGDEAQVYLFGSRLDDHAKGGDIDLLVKTNKVVERPAVLPAQLAAKVMMANHGQKVDVVLIAPNLERHGIHKVALREGVLL</sequence>
<dbReference type="InterPro" id="IPR041633">
    <property type="entry name" value="Polbeta"/>
</dbReference>
<accession>A0A3B0VUK2</accession>
<dbReference type="SUPFAM" id="SSF81301">
    <property type="entry name" value="Nucleotidyltransferase"/>
    <property type="match status" value="1"/>
</dbReference>
<proteinExistence type="predicted"/>
<name>A0A3B0VUK2_9ZZZZ</name>
<organism evidence="2">
    <name type="scientific">hydrothermal vent metagenome</name>
    <dbReference type="NCBI Taxonomy" id="652676"/>
    <lineage>
        <taxon>unclassified sequences</taxon>
        <taxon>metagenomes</taxon>
        <taxon>ecological metagenomes</taxon>
    </lineage>
</organism>
<dbReference type="InterPro" id="IPR043519">
    <property type="entry name" value="NT_sf"/>
</dbReference>
<dbReference type="Pfam" id="PF18765">
    <property type="entry name" value="Polbeta"/>
    <property type="match status" value="1"/>
</dbReference>
<evidence type="ECO:0000313" key="2">
    <source>
        <dbReference type="EMBL" id="VAW47325.1"/>
    </source>
</evidence>
<evidence type="ECO:0000259" key="1">
    <source>
        <dbReference type="Pfam" id="PF18765"/>
    </source>
</evidence>
<dbReference type="EMBL" id="UOFB01000189">
    <property type="protein sequence ID" value="VAW47325.1"/>
    <property type="molecule type" value="Genomic_DNA"/>
</dbReference>
<dbReference type="Gene3D" id="3.30.460.10">
    <property type="entry name" value="Beta Polymerase, domain 2"/>
    <property type="match status" value="1"/>
</dbReference>
<feature type="domain" description="Polymerase beta nucleotidyltransferase" evidence="1">
    <location>
        <begin position="24"/>
        <end position="98"/>
    </location>
</feature>
<dbReference type="AlphaFoldDB" id="A0A3B0VUK2"/>
<dbReference type="CDD" id="cd05403">
    <property type="entry name" value="NT_KNTase_like"/>
    <property type="match status" value="1"/>
</dbReference>